<dbReference type="OrthoDB" id="5983572at2759"/>
<dbReference type="Gene3D" id="4.10.830.10">
    <property type="entry name" value="30s Ribosomal Protein S14, Chain N"/>
    <property type="match status" value="1"/>
</dbReference>
<dbReference type="InterPro" id="IPR035522">
    <property type="entry name" value="Sho1_SH3"/>
</dbReference>
<keyword evidence="22" id="KW-1185">Reference proteome</keyword>
<dbReference type="GO" id="GO:0008270">
    <property type="term" value="F:zinc ion binding"/>
    <property type="evidence" value="ECO:0007669"/>
    <property type="project" value="InterPro"/>
</dbReference>
<evidence type="ECO:0000256" key="17">
    <source>
        <dbReference type="PROSITE-ProRule" id="PRU00192"/>
    </source>
</evidence>
<dbReference type="GO" id="GO:0003735">
    <property type="term" value="F:structural constituent of ribosome"/>
    <property type="evidence" value="ECO:0007669"/>
    <property type="project" value="InterPro"/>
</dbReference>
<keyword evidence="14" id="KW-0346">Stress response</keyword>
<evidence type="ECO:0000259" key="20">
    <source>
        <dbReference type="PROSITE" id="PS50002"/>
    </source>
</evidence>
<evidence type="ECO:0000256" key="15">
    <source>
        <dbReference type="ARBA" id="ARBA00023136"/>
    </source>
</evidence>
<comment type="similarity">
    <text evidence="4">Belongs to the SHO1 family.</text>
</comment>
<dbReference type="GO" id="GO:0005886">
    <property type="term" value="C:plasma membrane"/>
    <property type="evidence" value="ECO:0007669"/>
    <property type="project" value="UniProtKB-SubCell"/>
</dbReference>
<keyword evidence="8" id="KW-0479">Metal-binding</keyword>
<dbReference type="PRINTS" id="PR00452">
    <property type="entry name" value="SH3DOMAIN"/>
</dbReference>
<keyword evidence="16" id="KW-0687">Ribonucleoprotein</keyword>
<dbReference type="PANTHER" id="PTHR12010">
    <property type="entry name" value="40S RIBOSOMAL PROTEIN S29"/>
    <property type="match status" value="1"/>
</dbReference>
<dbReference type="PROSITE" id="PS50002">
    <property type="entry name" value="SH3"/>
    <property type="match status" value="1"/>
</dbReference>
<dbReference type="Proteomes" id="UP000603453">
    <property type="component" value="Unassembled WGS sequence"/>
</dbReference>
<evidence type="ECO:0000256" key="19">
    <source>
        <dbReference type="SAM" id="Phobius"/>
    </source>
</evidence>
<keyword evidence="5 17" id="KW-0728">SH3 domain</keyword>
<comment type="subcellular location">
    <subcellularLocation>
        <location evidence="2">Cell membrane</location>
        <topology evidence="2">Multi-pass membrane protein</topology>
    </subcellularLocation>
</comment>
<dbReference type="SUPFAM" id="SSF50044">
    <property type="entry name" value="SH3-domain"/>
    <property type="match status" value="1"/>
</dbReference>
<evidence type="ECO:0000256" key="8">
    <source>
        <dbReference type="ARBA" id="ARBA00022723"/>
    </source>
</evidence>
<sequence>MAHANVWNSHPKTFGKGSRACRVCCHRAGLIRKYNLNICRQCFREYASDIGFNKVGWFIAFIGACILGASAGGFWWTVIFELLLVAGLLFSIFKKVFHQYQVMFLVFLAVSIAMLTGNIDGLMHQYTGGAQAAGAGAVILIVMQFFWVILFGSTEESAVYQFVYSGLASSVSHNSMNNMQSSAKESKVALSSPEANSHYSQHQPSIASIPAPHMTPPPTTPHQTFMATALHPYQANPEDPNELTFAKDEVLEILNKSGNWWQAKKMDGRIGIVPSNYFAQ</sequence>
<evidence type="ECO:0000256" key="10">
    <source>
        <dbReference type="ARBA" id="ARBA00022833"/>
    </source>
</evidence>
<evidence type="ECO:0000256" key="18">
    <source>
        <dbReference type="SAM" id="MobiDB-lite"/>
    </source>
</evidence>
<dbReference type="FunFam" id="4.10.830.10:FF:000002">
    <property type="entry name" value="40S ribosomal protein S29"/>
    <property type="match status" value="1"/>
</dbReference>
<dbReference type="InterPro" id="IPR043140">
    <property type="entry name" value="Ribosomal_uS14_sf"/>
</dbReference>
<dbReference type="Pfam" id="PF00018">
    <property type="entry name" value="SH3_1"/>
    <property type="match status" value="1"/>
</dbReference>
<keyword evidence="10" id="KW-0862">Zinc</keyword>
<keyword evidence="9" id="KW-0699">rRNA-binding</keyword>
<dbReference type="InterPro" id="IPR001209">
    <property type="entry name" value="Ribosomal_uS14"/>
</dbReference>
<evidence type="ECO:0000256" key="11">
    <source>
        <dbReference type="ARBA" id="ARBA00022884"/>
    </source>
</evidence>
<evidence type="ECO:0000256" key="5">
    <source>
        <dbReference type="ARBA" id="ARBA00022443"/>
    </source>
</evidence>
<keyword evidence="6" id="KW-1003">Cell membrane</keyword>
<evidence type="ECO:0000256" key="1">
    <source>
        <dbReference type="ARBA" id="ARBA00001947"/>
    </source>
</evidence>
<dbReference type="GO" id="GO:0002181">
    <property type="term" value="P:cytoplasmic translation"/>
    <property type="evidence" value="ECO:0007669"/>
    <property type="project" value="TreeGrafter"/>
</dbReference>
<dbReference type="InterPro" id="IPR039744">
    <property type="entry name" value="RIbosomal_uS14_euk_arc"/>
</dbReference>
<dbReference type="CDD" id="cd11855">
    <property type="entry name" value="SH3_Sho1p"/>
    <property type="match status" value="1"/>
</dbReference>
<evidence type="ECO:0000256" key="7">
    <source>
        <dbReference type="ARBA" id="ARBA00022692"/>
    </source>
</evidence>
<dbReference type="SMART" id="SM00326">
    <property type="entry name" value="SH3"/>
    <property type="match status" value="1"/>
</dbReference>
<evidence type="ECO:0000256" key="16">
    <source>
        <dbReference type="ARBA" id="ARBA00023274"/>
    </source>
</evidence>
<feature type="transmembrane region" description="Helical" evidence="19">
    <location>
        <begin position="131"/>
        <end position="151"/>
    </location>
</feature>
<dbReference type="PROSITE" id="PS00527">
    <property type="entry name" value="RIBOSOMAL_S14"/>
    <property type="match status" value="1"/>
</dbReference>
<proteinExistence type="inferred from homology"/>
<feature type="transmembrane region" description="Helical" evidence="19">
    <location>
        <begin position="57"/>
        <end position="90"/>
    </location>
</feature>
<dbReference type="PANTHER" id="PTHR12010:SF2">
    <property type="entry name" value="40S RIBOSOMAL PROTEIN S29"/>
    <property type="match status" value="1"/>
</dbReference>
<evidence type="ECO:0000256" key="3">
    <source>
        <dbReference type="ARBA" id="ARBA00009083"/>
    </source>
</evidence>
<evidence type="ECO:0000256" key="2">
    <source>
        <dbReference type="ARBA" id="ARBA00004651"/>
    </source>
</evidence>
<evidence type="ECO:0000256" key="9">
    <source>
        <dbReference type="ARBA" id="ARBA00022730"/>
    </source>
</evidence>
<dbReference type="Pfam" id="PF00253">
    <property type="entry name" value="Ribosomal_S14"/>
    <property type="match status" value="1"/>
</dbReference>
<evidence type="ECO:0000256" key="4">
    <source>
        <dbReference type="ARBA" id="ARBA00009739"/>
    </source>
</evidence>
<evidence type="ECO:0000313" key="22">
    <source>
        <dbReference type="Proteomes" id="UP000603453"/>
    </source>
</evidence>
<evidence type="ECO:0000256" key="12">
    <source>
        <dbReference type="ARBA" id="ARBA00022980"/>
    </source>
</evidence>
<comment type="cofactor">
    <cofactor evidence="1">
        <name>Zn(2+)</name>
        <dbReference type="ChEBI" id="CHEBI:29105"/>
    </cofactor>
</comment>
<feature type="domain" description="SH3" evidence="20">
    <location>
        <begin position="222"/>
        <end position="280"/>
    </location>
</feature>
<keyword evidence="7 19" id="KW-0812">Transmembrane</keyword>
<dbReference type="HAMAP" id="MF_01364_A">
    <property type="entry name" value="Ribosomal_uS14_2_A"/>
    <property type="match status" value="1"/>
</dbReference>
<evidence type="ECO:0000256" key="13">
    <source>
        <dbReference type="ARBA" id="ARBA00022989"/>
    </source>
</evidence>
<dbReference type="InterPro" id="IPR018271">
    <property type="entry name" value="Ribosomal_uS14_CS"/>
</dbReference>
<keyword evidence="12" id="KW-0689">Ribosomal protein</keyword>
<accession>A0A8H7V8D0</accession>
<name>A0A8H7V8D0_9FUNG</name>
<gene>
    <name evidence="21" type="ORF">INT47_001205</name>
</gene>
<dbReference type="NCBIfam" id="NF004424">
    <property type="entry name" value="PRK05766.1"/>
    <property type="match status" value="1"/>
</dbReference>
<comment type="similarity">
    <text evidence="3">Belongs to the universal ribosomal protein uS14 family.</text>
</comment>
<keyword evidence="13 19" id="KW-1133">Transmembrane helix</keyword>
<keyword evidence="15 19" id="KW-0472">Membrane</keyword>
<dbReference type="GO" id="GO:0019843">
    <property type="term" value="F:rRNA binding"/>
    <property type="evidence" value="ECO:0007669"/>
    <property type="project" value="UniProtKB-KW"/>
</dbReference>
<dbReference type="InterPro" id="IPR023676">
    <property type="entry name" value="Ribosomal_uS14_arc"/>
</dbReference>
<keyword evidence="11" id="KW-0694">RNA-binding</keyword>
<dbReference type="InterPro" id="IPR036028">
    <property type="entry name" value="SH3-like_dom_sf"/>
</dbReference>
<protein>
    <recommendedName>
        <fullName evidence="20">SH3 domain-containing protein</fullName>
    </recommendedName>
</protein>
<dbReference type="Gene3D" id="2.30.30.40">
    <property type="entry name" value="SH3 Domains"/>
    <property type="match status" value="1"/>
</dbReference>
<dbReference type="AlphaFoldDB" id="A0A8H7V8D0"/>
<feature type="region of interest" description="Disordered" evidence="18">
    <location>
        <begin position="182"/>
        <end position="224"/>
    </location>
</feature>
<dbReference type="GO" id="GO:0022627">
    <property type="term" value="C:cytosolic small ribosomal subunit"/>
    <property type="evidence" value="ECO:0007669"/>
    <property type="project" value="TreeGrafter"/>
</dbReference>
<evidence type="ECO:0000256" key="6">
    <source>
        <dbReference type="ARBA" id="ARBA00022475"/>
    </source>
</evidence>
<evidence type="ECO:0000256" key="14">
    <source>
        <dbReference type="ARBA" id="ARBA00023016"/>
    </source>
</evidence>
<organism evidence="21 22">
    <name type="scientific">Mucor saturninus</name>
    <dbReference type="NCBI Taxonomy" id="64648"/>
    <lineage>
        <taxon>Eukaryota</taxon>
        <taxon>Fungi</taxon>
        <taxon>Fungi incertae sedis</taxon>
        <taxon>Mucoromycota</taxon>
        <taxon>Mucoromycotina</taxon>
        <taxon>Mucoromycetes</taxon>
        <taxon>Mucorales</taxon>
        <taxon>Mucorineae</taxon>
        <taxon>Mucoraceae</taxon>
        <taxon>Mucor</taxon>
    </lineage>
</organism>
<comment type="caution">
    <text evidence="21">The sequence shown here is derived from an EMBL/GenBank/DDBJ whole genome shotgun (WGS) entry which is preliminary data.</text>
</comment>
<dbReference type="InterPro" id="IPR001452">
    <property type="entry name" value="SH3_domain"/>
</dbReference>
<dbReference type="EMBL" id="JAEPRD010000002">
    <property type="protein sequence ID" value="KAG2213936.1"/>
    <property type="molecule type" value="Genomic_DNA"/>
</dbReference>
<feature type="compositionally biased region" description="Polar residues" evidence="18">
    <location>
        <begin position="193"/>
        <end position="206"/>
    </location>
</feature>
<reference evidence="21" key="1">
    <citation type="submission" date="2020-12" db="EMBL/GenBank/DDBJ databases">
        <title>Metabolic potential, ecology and presence of endohyphal bacteria is reflected in genomic diversity of Mucoromycotina.</title>
        <authorList>
            <person name="Muszewska A."/>
            <person name="Okrasinska A."/>
            <person name="Steczkiewicz K."/>
            <person name="Drgas O."/>
            <person name="Orlowska M."/>
            <person name="Perlinska-Lenart U."/>
            <person name="Aleksandrzak-Piekarczyk T."/>
            <person name="Szatraj K."/>
            <person name="Zielenkiewicz U."/>
            <person name="Pilsyk S."/>
            <person name="Malc E."/>
            <person name="Mieczkowski P."/>
            <person name="Kruszewska J.S."/>
            <person name="Biernat P."/>
            <person name="Pawlowska J."/>
        </authorList>
    </citation>
    <scope>NUCLEOTIDE SEQUENCE</scope>
    <source>
        <strain evidence="21">WA0000017839</strain>
    </source>
</reference>
<evidence type="ECO:0000313" key="21">
    <source>
        <dbReference type="EMBL" id="KAG2213936.1"/>
    </source>
</evidence>
<feature type="transmembrane region" description="Helical" evidence="19">
    <location>
        <begin position="102"/>
        <end position="119"/>
    </location>
</feature>